<evidence type="ECO:0000313" key="2">
    <source>
        <dbReference type="EMBL" id="CAD1473978.1"/>
    </source>
</evidence>
<dbReference type="AlphaFoldDB" id="A0A6V7H4Q0"/>
<organism evidence="2 3">
    <name type="scientific">Heterotrigona itama</name>
    <dbReference type="NCBI Taxonomy" id="395501"/>
    <lineage>
        <taxon>Eukaryota</taxon>
        <taxon>Metazoa</taxon>
        <taxon>Ecdysozoa</taxon>
        <taxon>Arthropoda</taxon>
        <taxon>Hexapoda</taxon>
        <taxon>Insecta</taxon>
        <taxon>Pterygota</taxon>
        <taxon>Neoptera</taxon>
        <taxon>Endopterygota</taxon>
        <taxon>Hymenoptera</taxon>
        <taxon>Apocrita</taxon>
        <taxon>Aculeata</taxon>
        <taxon>Apoidea</taxon>
        <taxon>Anthophila</taxon>
        <taxon>Apidae</taxon>
        <taxon>Heterotrigona</taxon>
    </lineage>
</organism>
<protein>
    <submittedName>
        <fullName evidence="2">Uncharacterized protein</fullName>
    </submittedName>
</protein>
<proteinExistence type="predicted"/>
<keyword evidence="3" id="KW-1185">Reference proteome</keyword>
<dbReference type="EMBL" id="CAJDYZ010007041">
    <property type="protein sequence ID" value="CAD1473978.1"/>
    <property type="molecule type" value="Genomic_DNA"/>
</dbReference>
<comment type="caution">
    <text evidence="2">The sequence shown here is derived from an EMBL/GenBank/DDBJ whole genome shotgun (WGS) entry which is preliminary data.</text>
</comment>
<feature type="non-terminal residue" evidence="2">
    <location>
        <position position="1"/>
    </location>
</feature>
<feature type="compositionally biased region" description="Basic and acidic residues" evidence="1">
    <location>
        <begin position="70"/>
        <end position="105"/>
    </location>
</feature>
<dbReference type="Proteomes" id="UP000752696">
    <property type="component" value="Unassembled WGS sequence"/>
</dbReference>
<reference evidence="2" key="1">
    <citation type="submission" date="2020-07" db="EMBL/GenBank/DDBJ databases">
        <authorList>
            <person name="Nazaruddin N."/>
        </authorList>
    </citation>
    <scope>NUCLEOTIDE SEQUENCE</scope>
</reference>
<evidence type="ECO:0000313" key="3">
    <source>
        <dbReference type="Proteomes" id="UP000752696"/>
    </source>
</evidence>
<evidence type="ECO:0000256" key="1">
    <source>
        <dbReference type="SAM" id="MobiDB-lite"/>
    </source>
</evidence>
<feature type="region of interest" description="Disordered" evidence="1">
    <location>
        <begin position="70"/>
        <end position="155"/>
    </location>
</feature>
<accession>A0A6V7H4Q0</accession>
<gene>
    <name evidence="2" type="ORF">MHI_LOCUS423340</name>
</gene>
<name>A0A6V7H4Q0_9HYME</name>
<sequence length="155" mass="18224">MTKPSVSARKRSTFEDYAKIFRALLASWRGNCNRLCNDELCETIEDLTLPSNEDWRYRIYYRLVQLQREYDDVSSAKRRAEETGSARETETETETETRSQVEEQKKKKKKKKDWEWEPKRQGHGLKAKPRKCEKEESRGGSLTRIVGRIGGSMIE</sequence>
<dbReference type="OrthoDB" id="7588740at2759"/>